<dbReference type="PANTHER" id="PTHR36764:SF1">
    <property type="entry name" value="TRNA (ILE)-LYSIDINE SYNTHASE"/>
    <property type="match status" value="1"/>
</dbReference>
<feature type="compositionally biased region" description="Low complexity" evidence="1">
    <location>
        <begin position="554"/>
        <end position="564"/>
    </location>
</feature>
<feature type="compositionally biased region" description="Basic and acidic residues" evidence="1">
    <location>
        <begin position="157"/>
        <end position="186"/>
    </location>
</feature>
<feature type="region of interest" description="Disordered" evidence="1">
    <location>
        <begin position="147"/>
        <end position="256"/>
    </location>
</feature>
<evidence type="ECO:0000313" key="2">
    <source>
        <dbReference type="EMBL" id="CAK9223044.1"/>
    </source>
</evidence>
<reference evidence="2" key="1">
    <citation type="submission" date="2024-02" db="EMBL/GenBank/DDBJ databases">
        <authorList>
            <consortium name="ELIXIR-Norway"/>
            <consortium name="Elixir Norway"/>
        </authorList>
    </citation>
    <scope>NUCLEOTIDE SEQUENCE</scope>
</reference>
<feature type="compositionally biased region" description="Gly residues" evidence="1">
    <location>
        <begin position="565"/>
        <end position="587"/>
    </location>
</feature>
<feature type="region of interest" description="Disordered" evidence="1">
    <location>
        <begin position="550"/>
        <end position="645"/>
    </location>
</feature>
<accession>A0ABP0UKB1</accession>
<feature type="compositionally biased region" description="Polar residues" evidence="1">
    <location>
        <begin position="601"/>
        <end position="626"/>
    </location>
</feature>
<name>A0ABP0UKB1_9BRYO</name>
<feature type="region of interest" description="Disordered" evidence="1">
    <location>
        <begin position="379"/>
        <end position="402"/>
    </location>
</feature>
<evidence type="ECO:0000256" key="1">
    <source>
        <dbReference type="SAM" id="MobiDB-lite"/>
    </source>
</evidence>
<feature type="compositionally biased region" description="Basic and acidic residues" evidence="1">
    <location>
        <begin position="295"/>
        <end position="309"/>
    </location>
</feature>
<dbReference type="Proteomes" id="UP001497512">
    <property type="component" value="Chromosome 4"/>
</dbReference>
<feature type="region of interest" description="Disordered" evidence="1">
    <location>
        <begin position="447"/>
        <end position="492"/>
    </location>
</feature>
<protein>
    <submittedName>
        <fullName evidence="2">Uncharacterized protein</fullName>
    </submittedName>
</protein>
<feature type="compositionally biased region" description="Low complexity" evidence="1">
    <location>
        <begin position="468"/>
        <end position="481"/>
    </location>
</feature>
<feature type="region of interest" description="Disordered" evidence="1">
    <location>
        <begin position="275"/>
        <end position="353"/>
    </location>
</feature>
<keyword evidence="3" id="KW-1185">Reference proteome</keyword>
<organism evidence="2 3">
    <name type="scientific">Sphagnum troendelagicum</name>
    <dbReference type="NCBI Taxonomy" id="128251"/>
    <lineage>
        <taxon>Eukaryota</taxon>
        <taxon>Viridiplantae</taxon>
        <taxon>Streptophyta</taxon>
        <taxon>Embryophyta</taxon>
        <taxon>Bryophyta</taxon>
        <taxon>Sphagnophytina</taxon>
        <taxon>Sphagnopsida</taxon>
        <taxon>Sphagnales</taxon>
        <taxon>Sphagnaceae</taxon>
        <taxon>Sphagnum</taxon>
    </lineage>
</organism>
<evidence type="ECO:0000313" key="3">
    <source>
        <dbReference type="Proteomes" id="UP001497512"/>
    </source>
</evidence>
<dbReference type="PANTHER" id="PTHR36764">
    <property type="entry name" value="TRNA (ILE)-LYSIDINE SYNTHASE"/>
    <property type="match status" value="1"/>
</dbReference>
<gene>
    <name evidence="2" type="ORF">CSSPTR1EN2_LOCUS16635</name>
</gene>
<dbReference type="EMBL" id="OZ019896">
    <property type="protein sequence ID" value="CAK9223044.1"/>
    <property type="molecule type" value="Genomic_DNA"/>
</dbReference>
<proteinExistence type="predicted"/>
<sequence>MMISLYRGELHKVSGVPRQWPLPKPSISLLAFKQALGKRHAALLRCNVNLSSSLPSACLTDQGTSSSLTLSRNVVSTSNELVEAEVDELDGKRDGEERKAENGCKVEYMDEDVVCEGNAVEPSHEAKEVQEGSPSEAAIAKLSLPNQGRDAIMPGPHDSKHLRGHHGFGEPEREPEERSGDTEKRETKKRKREEGVVGQGEKSIANSETFSGVPIADTSKPSSEPMALDGEEHPEEMDLDQKISEGVAVDAEMPQPPCGAFDFVREYKETVRRADEACGDGVGSSAETDAAGLRESCELQKERETEVLKVEAPSTPPANSGEKNSTKHVEDCSSAEKITETPAEPVADRKATKREELEAKLKKLTAEKHRLVQMLKQVLSSEEESKRKAQGVLPSPPALGNPNGVQVVTGGTNLTSAAVTSQENHNPGAADIHVSTDLEEGELDFARTPSPPVQTTPASHSSGHGVHPSLGPSLLPAPLLGRQPHLTQGGAARGGYYTQGMGTPPSAVAAAAVAGSSVSAAAPFLSNSPLALGGRPYPHSVAMQHAAALHAQKVSGHSHMSSVHSGGGPAGTANGGQSGPPGFGGYGLSPSAHPHHGHLPQGTSSTAAHITPQQGVVSPSLLTTPRGTAGYHDIRSANPPWNHQR</sequence>